<comment type="caution">
    <text evidence="3">The sequence shown here is derived from an EMBL/GenBank/DDBJ whole genome shotgun (WGS) entry which is preliminary data.</text>
</comment>
<dbReference type="EMBL" id="CM031811">
    <property type="protein sequence ID" value="KAG6662574.1"/>
    <property type="molecule type" value="Genomic_DNA"/>
</dbReference>
<dbReference type="GO" id="GO:0031145">
    <property type="term" value="P:anaphase-promoting complex-dependent catabolic process"/>
    <property type="evidence" value="ECO:0007669"/>
    <property type="project" value="InterPro"/>
</dbReference>
<evidence type="ECO:0000313" key="4">
    <source>
        <dbReference type="Proteomes" id="UP000811609"/>
    </source>
</evidence>
<evidence type="ECO:0000256" key="2">
    <source>
        <dbReference type="SAM" id="MobiDB-lite"/>
    </source>
</evidence>
<dbReference type="Proteomes" id="UP000811609">
    <property type="component" value="Chromosome 3"/>
</dbReference>
<accession>A0A8T1R7U7</accession>
<feature type="region of interest" description="Disordered" evidence="2">
    <location>
        <begin position="1"/>
        <end position="37"/>
    </location>
</feature>
<protein>
    <recommendedName>
        <fullName evidence="5">Anaphase-promoting complex subunit CDC26</fullName>
    </recommendedName>
</protein>
<dbReference type="AlphaFoldDB" id="A0A8T1R7U7"/>
<name>A0A8T1R7U7_CARIL</name>
<keyword evidence="4" id="KW-1185">Reference proteome</keyword>
<reference evidence="3" key="1">
    <citation type="submission" date="2020-12" db="EMBL/GenBank/DDBJ databases">
        <title>WGS assembly of Carya illinoinensis cv. Pawnee.</title>
        <authorList>
            <person name="Platts A."/>
            <person name="Shu S."/>
            <person name="Wright S."/>
            <person name="Barry K."/>
            <person name="Edger P."/>
            <person name="Pires J.C."/>
            <person name="Schmutz J."/>
        </authorList>
    </citation>
    <scope>NUCLEOTIDE SEQUENCE</scope>
    <source>
        <tissue evidence="3">Leaf</tissue>
    </source>
</reference>
<feature type="compositionally biased region" description="Low complexity" evidence="2">
    <location>
        <begin position="27"/>
        <end position="37"/>
    </location>
</feature>
<dbReference type="GO" id="GO:0005680">
    <property type="term" value="C:anaphase-promoting complex"/>
    <property type="evidence" value="ECO:0007669"/>
    <property type="project" value="InterPro"/>
</dbReference>
<gene>
    <name evidence="3" type="ORF">CIPAW_03G252300</name>
</gene>
<organism evidence="3 4">
    <name type="scientific">Carya illinoinensis</name>
    <name type="common">Pecan</name>
    <dbReference type="NCBI Taxonomy" id="32201"/>
    <lineage>
        <taxon>Eukaryota</taxon>
        <taxon>Viridiplantae</taxon>
        <taxon>Streptophyta</taxon>
        <taxon>Embryophyta</taxon>
        <taxon>Tracheophyta</taxon>
        <taxon>Spermatophyta</taxon>
        <taxon>Magnoliopsida</taxon>
        <taxon>eudicotyledons</taxon>
        <taxon>Gunneridae</taxon>
        <taxon>Pentapetalae</taxon>
        <taxon>rosids</taxon>
        <taxon>fabids</taxon>
        <taxon>Fagales</taxon>
        <taxon>Juglandaceae</taxon>
        <taxon>Carya</taxon>
    </lineage>
</organism>
<evidence type="ECO:0000313" key="3">
    <source>
        <dbReference type="EMBL" id="KAG6662574.1"/>
    </source>
</evidence>
<sequence length="67" mass="7257">MLRRKPSKIQLQIEDKEELDEARKHTAAAAATTSTTAAATGAATLLHQLDRHSKDPSVPHRIGLSSQ</sequence>
<evidence type="ECO:0000256" key="1">
    <source>
        <dbReference type="ARBA" id="ARBA00022786"/>
    </source>
</evidence>
<dbReference type="Pfam" id="PF10471">
    <property type="entry name" value="ANAPC_CDC26"/>
    <property type="match status" value="1"/>
</dbReference>
<proteinExistence type="predicted"/>
<evidence type="ECO:0008006" key="5">
    <source>
        <dbReference type="Google" id="ProtNLM"/>
    </source>
</evidence>
<dbReference type="InterPro" id="IPR018860">
    <property type="entry name" value="APC_suCDC26"/>
</dbReference>
<keyword evidence="1" id="KW-0833">Ubl conjugation pathway</keyword>